<keyword evidence="5" id="KW-0547">Nucleotide-binding</keyword>
<evidence type="ECO:0000256" key="5">
    <source>
        <dbReference type="ARBA" id="ARBA00022741"/>
    </source>
</evidence>
<evidence type="ECO:0000313" key="11">
    <source>
        <dbReference type="Proteomes" id="UP000442244"/>
    </source>
</evidence>
<gene>
    <name evidence="10" type="ORF">ESZ47_08065</name>
</gene>
<evidence type="ECO:0000256" key="4">
    <source>
        <dbReference type="ARBA" id="ARBA00022475"/>
    </source>
</evidence>
<dbReference type="Pfam" id="PF00005">
    <property type="entry name" value="ABC_tran"/>
    <property type="match status" value="2"/>
</dbReference>
<keyword evidence="11" id="KW-1185">Reference proteome</keyword>
<dbReference type="EMBL" id="SDGY01000006">
    <property type="protein sequence ID" value="TYC46177.1"/>
    <property type="molecule type" value="Genomic_DNA"/>
</dbReference>
<dbReference type="PANTHER" id="PTHR43553:SF27">
    <property type="entry name" value="ENERGY-COUPLING FACTOR TRANSPORTER ATP-BINDING PROTEIN ECFA2"/>
    <property type="match status" value="1"/>
</dbReference>
<keyword evidence="8" id="KW-0472">Membrane</keyword>
<dbReference type="GO" id="GO:0016887">
    <property type="term" value="F:ATP hydrolysis activity"/>
    <property type="evidence" value="ECO:0007669"/>
    <property type="project" value="InterPro"/>
</dbReference>
<organism evidence="10 11">
    <name type="scientific">Leuconostoc litchii</name>
    <dbReference type="NCBI Taxonomy" id="1981069"/>
    <lineage>
        <taxon>Bacteria</taxon>
        <taxon>Bacillati</taxon>
        <taxon>Bacillota</taxon>
        <taxon>Bacilli</taxon>
        <taxon>Lactobacillales</taxon>
        <taxon>Lactobacillaceae</taxon>
        <taxon>Leuconostoc</taxon>
    </lineage>
</organism>
<comment type="caution">
    <text evidence="10">The sequence shown here is derived from an EMBL/GenBank/DDBJ whole genome shotgun (WGS) entry which is preliminary data.</text>
</comment>
<dbReference type="InterPro" id="IPR015856">
    <property type="entry name" value="ABC_transpr_CbiO/EcfA_su"/>
</dbReference>
<evidence type="ECO:0000256" key="2">
    <source>
        <dbReference type="ARBA" id="ARBA00005417"/>
    </source>
</evidence>
<dbReference type="PROSITE" id="PS50893">
    <property type="entry name" value="ABC_TRANSPORTER_2"/>
    <property type="match status" value="2"/>
</dbReference>
<dbReference type="GO" id="GO:0005524">
    <property type="term" value="F:ATP binding"/>
    <property type="evidence" value="ECO:0007669"/>
    <property type="project" value="UniProtKB-KW"/>
</dbReference>
<evidence type="ECO:0000256" key="1">
    <source>
        <dbReference type="ARBA" id="ARBA00004202"/>
    </source>
</evidence>
<comment type="similarity">
    <text evidence="2">Belongs to the ABC transporter superfamily.</text>
</comment>
<dbReference type="InterPro" id="IPR050095">
    <property type="entry name" value="ECF_ABC_transporter_ATP-bd"/>
</dbReference>
<dbReference type="OrthoDB" id="501320at2"/>
<comment type="subcellular location">
    <subcellularLocation>
        <location evidence="1">Cell membrane</location>
        <topology evidence="1">Peripheral membrane protein</topology>
    </subcellularLocation>
</comment>
<dbReference type="RefSeq" id="WP_148606425.1">
    <property type="nucleotide sequence ID" value="NZ_SDGY01000006.1"/>
</dbReference>
<proteinExistence type="inferred from homology"/>
<dbReference type="Gene3D" id="3.40.50.300">
    <property type="entry name" value="P-loop containing nucleotide triphosphate hydrolases"/>
    <property type="match status" value="2"/>
</dbReference>
<dbReference type="AlphaFoldDB" id="A0A6P2CL65"/>
<reference evidence="10 11" key="1">
    <citation type="submission" date="2019-01" db="EMBL/GenBank/DDBJ databases">
        <title>Leuconostoc litchii sp. nov., a novel lactic acid bacterium isolated from lychee.</title>
        <authorList>
            <person name="Wang L.-T."/>
        </authorList>
    </citation>
    <scope>NUCLEOTIDE SEQUENCE [LARGE SCALE GENOMIC DNA]</scope>
    <source>
        <strain evidence="10 11">MB7</strain>
    </source>
</reference>
<evidence type="ECO:0000256" key="6">
    <source>
        <dbReference type="ARBA" id="ARBA00022840"/>
    </source>
</evidence>
<name>A0A6P2CL65_9LACO</name>
<feature type="domain" description="ABC transporter" evidence="9">
    <location>
        <begin position="4"/>
        <end position="240"/>
    </location>
</feature>
<protein>
    <submittedName>
        <fullName evidence="10">ABC transporter ATP-binding protein</fullName>
    </submittedName>
</protein>
<evidence type="ECO:0000256" key="7">
    <source>
        <dbReference type="ARBA" id="ARBA00022967"/>
    </source>
</evidence>
<accession>A0A6P2CL65</accession>
<dbReference type="InterPro" id="IPR003439">
    <property type="entry name" value="ABC_transporter-like_ATP-bd"/>
</dbReference>
<dbReference type="Proteomes" id="UP000442244">
    <property type="component" value="Unassembled WGS sequence"/>
</dbReference>
<dbReference type="SUPFAM" id="SSF52540">
    <property type="entry name" value="P-loop containing nucleoside triphosphate hydrolases"/>
    <property type="match status" value="2"/>
</dbReference>
<dbReference type="PROSITE" id="PS00211">
    <property type="entry name" value="ABC_TRANSPORTER_1"/>
    <property type="match status" value="2"/>
</dbReference>
<dbReference type="GO" id="GO:0043190">
    <property type="term" value="C:ATP-binding cassette (ABC) transporter complex"/>
    <property type="evidence" value="ECO:0007669"/>
    <property type="project" value="TreeGrafter"/>
</dbReference>
<feature type="domain" description="ABC transporter" evidence="9">
    <location>
        <begin position="249"/>
        <end position="465"/>
    </location>
</feature>
<evidence type="ECO:0000313" key="10">
    <source>
        <dbReference type="EMBL" id="TYC46177.1"/>
    </source>
</evidence>
<keyword evidence="4" id="KW-1003">Cell membrane</keyword>
<dbReference type="CDD" id="cd03225">
    <property type="entry name" value="ABC_cobalt_CbiO_domain1"/>
    <property type="match status" value="2"/>
</dbReference>
<keyword evidence="3" id="KW-0813">Transport</keyword>
<keyword evidence="7" id="KW-1278">Translocase</keyword>
<evidence type="ECO:0000259" key="9">
    <source>
        <dbReference type="PROSITE" id="PS50893"/>
    </source>
</evidence>
<sequence length="466" mass="52695">MTTLKTDHLNIKINEQLILKDISLAIRPGQFILLVGESGCGKSTLMTALAGLYPKYGGELSQTVLLDKQNIANIKANFRAKKVAMLFQHPDQQFAMDRVEDELIFSLENLSLSKQDIDIRINEALRAVGIESLRYSELAYLSGGELQKVALAETLAMGAEIILLDEPFAAVDPIHRQELQLLLKKLADQGHGILVADHDTSDYRTLITDVFCIKNKTLHQIETHEFDTMFNQHSVQKLLTNKPIEELAFSMADVTIKNGDMFILKKSYFKWAKQKVTLITGPNGIGKSSLLLTFARLHVFEGELLYQKQSINKLSLKKYARLVGLVFQNAMNQFLNINVREEIEQAQQQSRYPEYWTETKVTKSIQRLNLTGLSEHSVYELSGGQQKKLQLLLMMIISPETLLLDEPLAGLDKKSVQIVMSIIKEVINDLNQTVIMISHQTDGIAKYVDYHVHFSQNGLTYEETIS</sequence>
<dbReference type="InterPro" id="IPR017871">
    <property type="entry name" value="ABC_transporter-like_CS"/>
</dbReference>
<dbReference type="SMART" id="SM00382">
    <property type="entry name" value="AAA"/>
    <property type="match status" value="2"/>
</dbReference>
<dbReference type="GO" id="GO:0042626">
    <property type="term" value="F:ATPase-coupled transmembrane transporter activity"/>
    <property type="evidence" value="ECO:0007669"/>
    <property type="project" value="TreeGrafter"/>
</dbReference>
<evidence type="ECO:0000256" key="8">
    <source>
        <dbReference type="ARBA" id="ARBA00023136"/>
    </source>
</evidence>
<dbReference type="PANTHER" id="PTHR43553">
    <property type="entry name" value="HEAVY METAL TRANSPORTER"/>
    <property type="match status" value="1"/>
</dbReference>
<dbReference type="InterPro" id="IPR003593">
    <property type="entry name" value="AAA+_ATPase"/>
</dbReference>
<dbReference type="InterPro" id="IPR027417">
    <property type="entry name" value="P-loop_NTPase"/>
</dbReference>
<keyword evidence="6 10" id="KW-0067">ATP-binding</keyword>
<evidence type="ECO:0000256" key="3">
    <source>
        <dbReference type="ARBA" id="ARBA00022448"/>
    </source>
</evidence>